<organism evidence="1 2">
    <name type="scientific">Shivajiella indica</name>
    <dbReference type="NCBI Taxonomy" id="872115"/>
    <lineage>
        <taxon>Bacteria</taxon>
        <taxon>Pseudomonadati</taxon>
        <taxon>Bacteroidota</taxon>
        <taxon>Cytophagia</taxon>
        <taxon>Cytophagales</taxon>
        <taxon>Cyclobacteriaceae</taxon>
        <taxon>Shivajiella</taxon>
    </lineage>
</organism>
<gene>
    <name evidence="1" type="ORF">ACFSKV_14620</name>
</gene>
<sequence>MSAYIPLIKTTRWIDLSPDHKNLRKELEQDTLKASVNKEQIQPIMLQGAFGIGKTNSLYYIFHYGWCKLKTPTFLISLDEITKAVKEFALKQPTGKIQNDQLGPFINKLLLNQIEALKGEDWSSLERIFFPEFNAGDLNKYLKDFKQVEVIEDSKAHLIFDNTFSKSVILEAVNTSHRPILLIDEFESKFYELKKYIETSGGGVLRELFDQIVQDTNLFYLIIGNGPASGYEIAKERGDNNSDSETAANRRLKTKPIPFPTSNLLQRSFLKNDPKGYINFIWWLSRCRPGHIMKLRDSLGQFEDLATLSFSELITKTIFNEPIDDGGEAVTYLKTDFFNQFPGRTKSKYLAKELISFAPNSFELDETDKTDLRECVNLFYCNSKLLNADQDILPELQKDIYNDKLLKYQEEGNYTHVDYAKHIEPFFSFILSGIADENGQIGFGMINDNKPDEVLSNTFLLPLLELTYDFISLYQDDSIKETRETLDFILKIFDQITKSIDEGNIDVLMSNTFDIFDKCKLTRNNKVFLQLSLYAIRESIEQPIGSPKLKYKNEQASALLADVNLKEALPLIFHKEENFYNYFIPALSNEILDKYLEDLQKHLYANFYDKFHKDGDIVIRVIYFDKNEKIDDFRTNLLYKDGDSNHPKAIYSLNKIDVVDLESYQLNFGGQIRDYIDSVSQIGIIGVSSREPAILTLVKDESILNLKDIIKVIGDRPWTEKKETIRTIEHYRKLLFDGDNSTFKSIHKIANAEYKTKLEENICKQDDFRSNVWEYSFLEKLIKDESESYDSFTIDVALLYLFENKSIDDNIRQLLELCKNDFKFDADKENVAKAVNFKNLLSILTKNKKELESHSINFDLSSSFISKLTKLTDSLIYEDEINNIDEYFSFLSSKQENGFIKSYHNVLGGYLLPELTDTLYSLNYLKTLSIEDVINRITKELYELESNFSEVRVKIVTKLDELKTILDESQNLSAYPENLNKALKGITLIKKVLTNEPTYSTSLIIFSVIQHLSKVAKDAKLFNEQLDEIFDDVSTQKEKIDLIQEEIDKLYEDSLTKKLIGFEFPIPRNNGYLWKKRYLKDKLKESEEYEKLFGDTKNCYNPFTRPTIYPDKIEKFYKALVTITNNLNGEFNEMVSKMRAIKNSAESITQIQNFINQLLTPIEE</sequence>
<accession>A0ABW5BBD0</accession>
<evidence type="ECO:0000313" key="2">
    <source>
        <dbReference type="Proteomes" id="UP001597414"/>
    </source>
</evidence>
<proteinExistence type="predicted"/>
<name>A0ABW5BBD0_9BACT</name>
<dbReference type="RefSeq" id="WP_380804273.1">
    <property type="nucleotide sequence ID" value="NZ_JBHUIV010000020.1"/>
</dbReference>
<dbReference type="Proteomes" id="UP001597414">
    <property type="component" value="Unassembled WGS sequence"/>
</dbReference>
<reference evidence="2" key="1">
    <citation type="journal article" date="2019" name="Int. J. Syst. Evol. Microbiol.">
        <title>The Global Catalogue of Microorganisms (GCM) 10K type strain sequencing project: providing services to taxonomists for standard genome sequencing and annotation.</title>
        <authorList>
            <consortium name="The Broad Institute Genomics Platform"/>
            <consortium name="The Broad Institute Genome Sequencing Center for Infectious Disease"/>
            <person name="Wu L."/>
            <person name="Ma J."/>
        </authorList>
    </citation>
    <scope>NUCLEOTIDE SEQUENCE [LARGE SCALE GENOMIC DNA]</scope>
    <source>
        <strain evidence="2">KCTC 19812</strain>
    </source>
</reference>
<evidence type="ECO:0000313" key="1">
    <source>
        <dbReference type="EMBL" id="MFD2202809.1"/>
    </source>
</evidence>
<comment type="caution">
    <text evidence="1">The sequence shown here is derived from an EMBL/GenBank/DDBJ whole genome shotgun (WGS) entry which is preliminary data.</text>
</comment>
<keyword evidence="2" id="KW-1185">Reference proteome</keyword>
<protein>
    <recommendedName>
        <fullName evidence="3">ATP-binding protein</fullName>
    </recommendedName>
</protein>
<evidence type="ECO:0008006" key="3">
    <source>
        <dbReference type="Google" id="ProtNLM"/>
    </source>
</evidence>
<dbReference type="EMBL" id="JBHUIV010000020">
    <property type="protein sequence ID" value="MFD2202809.1"/>
    <property type="molecule type" value="Genomic_DNA"/>
</dbReference>